<dbReference type="GO" id="GO:0000423">
    <property type="term" value="P:mitophagy"/>
    <property type="evidence" value="ECO:0007669"/>
    <property type="project" value="InterPro"/>
</dbReference>
<keyword evidence="2" id="KW-1185">Reference proteome</keyword>
<dbReference type="InterPro" id="IPR013898">
    <property type="entry name" value="Atg43"/>
</dbReference>
<dbReference type="KEGG" id="tml:GSTUM_00006457001"/>
<dbReference type="PANTHER" id="PTHR38699">
    <property type="entry name" value="CHROMOSOME 1, WHOLE GENOME SHOTGUN SEQUENCE"/>
    <property type="match status" value="1"/>
</dbReference>
<evidence type="ECO:0000313" key="1">
    <source>
        <dbReference type="EMBL" id="CAZ82897.1"/>
    </source>
</evidence>
<dbReference type="RefSeq" id="XP_002838706.1">
    <property type="nucleotide sequence ID" value="XM_002838660.1"/>
</dbReference>
<dbReference type="STRING" id="656061.D5GEF4"/>
<reference evidence="1 2" key="1">
    <citation type="journal article" date="2010" name="Nature">
        <title>Perigord black truffle genome uncovers evolutionary origins and mechanisms of symbiosis.</title>
        <authorList>
            <person name="Martin F."/>
            <person name="Kohler A."/>
            <person name="Murat C."/>
            <person name="Balestrini R."/>
            <person name="Coutinho P.M."/>
            <person name="Jaillon O."/>
            <person name="Montanini B."/>
            <person name="Morin E."/>
            <person name="Noel B."/>
            <person name="Percudani R."/>
            <person name="Porcel B."/>
            <person name="Rubini A."/>
            <person name="Amicucci A."/>
            <person name="Amselem J."/>
            <person name="Anthouard V."/>
            <person name="Arcioni S."/>
            <person name="Artiguenave F."/>
            <person name="Aury J.M."/>
            <person name="Ballario P."/>
            <person name="Bolchi A."/>
            <person name="Brenna A."/>
            <person name="Brun A."/>
            <person name="Buee M."/>
            <person name="Cantarel B."/>
            <person name="Chevalier G."/>
            <person name="Couloux A."/>
            <person name="Da Silva C."/>
            <person name="Denoeud F."/>
            <person name="Duplessis S."/>
            <person name="Ghignone S."/>
            <person name="Hilselberger B."/>
            <person name="Iotti M."/>
            <person name="Marcais B."/>
            <person name="Mello A."/>
            <person name="Miranda M."/>
            <person name="Pacioni G."/>
            <person name="Quesneville H."/>
            <person name="Riccioni C."/>
            <person name="Ruotolo R."/>
            <person name="Splivallo R."/>
            <person name="Stocchi V."/>
            <person name="Tisserant E."/>
            <person name="Viscomi A.R."/>
            <person name="Zambonelli A."/>
            <person name="Zampieri E."/>
            <person name="Henrissat B."/>
            <person name="Lebrun M.H."/>
            <person name="Paolocci F."/>
            <person name="Bonfante P."/>
            <person name="Ottonello S."/>
            <person name="Wincker P."/>
        </authorList>
    </citation>
    <scope>NUCLEOTIDE SEQUENCE [LARGE SCALE GENOMIC DNA]</scope>
    <source>
        <strain evidence="1 2">Mel28</strain>
    </source>
</reference>
<sequence length="133" mass="15093">MPTPHLPQLQDTLLSSSFDSLHSLDSPTASEYSTSLLHHHHRYQRQHPLPPIPDLRFEQSYLNSIAAANGVWWKVLLITMKDQVLLPLLQGLGYNLVLIGWKGWNLGAGWGGRGVGSRLRGWWWGVNYWEGKA</sequence>
<organism evidence="1 2">
    <name type="scientific">Tuber melanosporum (strain Mel28)</name>
    <name type="common">Perigord black truffle</name>
    <dbReference type="NCBI Taxonomy" id="656061"/>
    <lineage>
        <taxon>Eukaryota</taxon>
        <taxon>Fungi</taxon>
        <taxon>Dikarya</taxon>
        <taxon>Ascomycota</taxon>
        <taxon>Pezizomycotina</taxon>
        <taxon>Pezizomycetes</taxon>
        <taxon>Pezizales</taxon>
        <taxon>Tuberaceae</taxon>
        <taxon>Tuber</taxon>
    </lineage>
</organism>
<dbReference type="Pfam" id="PF08589">
    <property type="entry name" value="ATG43"/>
    <property type="match status" value="1"/>
</dbReference>
<name>D5GEF4_TUBMM</name>
<gene>
    <name evidence="1" type="ORF">GSTUM_00006457001</name>
</gene>
<proteinExistence type="predicted"/>
<dbReference type="PANTHER" id="PTHR38699:SF1">
    <property type="entry name" value="MITOPHAGY RECEPTOR ATG43"/>
    <property type="match status" value="1"/>
</dbReference>
<evidence type="ECO:0000313" key="2">
    <source>
        <dbReference type="Proteomes" id="UP000006911"/>
    </source>
</evidence>
<dbReference type="HOGENOM" id="CLU_1908218_0_0_1"/>
<dbReference type="Proteomes" id="UP000006911">
    <property type="component" value="Unassembled WGS sequence"/>
</dbReference>
<dbReference type="GeneID" id="9181528"/>
<dbReference type="InParanoid" id="D5GEF4"/>
<protein>
    <submittedName>
        <fullName evidence="1">(Perigord truffle) hypothetical protein</fullName>
    </submittedName>
</protein>
<dbReference type="AlphaFoldDB" id="D5GEF4"/>
<dbReference type="EMBL" id="FN430175">
    <property type="protein sequence ID" value="CAZ82897.1"/>
    <property type="molecule type" value="Genomic_DNA"/>
</dbReference>
<accession>D5GEF4</accession>
<dbReference type="GO" id="GO:0140580">
    <property type="term" value="F:mitochondrion autophagosome adaptor activity"/>
    <property type="evidence" value="ECO:0007669"/>
    <property type="project" value="InterPro"/>
</dbReference>